<dbReference type="EMBL" id="KN832876">
    <property type="protein sequence ID" value="KIN01479.1"/>
    <property type="molecule type" value="Genomic_DNA"/>
</dbReference>
<keyword evidence="1" id="KW-0175">Coiled coil</keyword>
<dbReference type="HOGENOM" id="CLU_1321001_0_0_1"/>
<sequence length="176" mass="20878">MADRNAYIERDRHGRERLVITTSPRRSSSHTRLSTRELLNAAEEREEVLIIRNEQLENQLAWSQAHERRGKEECTQLAARLQAQIDATRRLQDRLKEEKDKVTDLEERIRLMQRTSYEGYRQRYEELLVEVESLRAAVRQRDELIRVNEVRLSAKTQTIIELKGHLRSLGYRVVGE</sequence>
<evidence type="ECO:0000313" key="3">
    <source>
        <dbReference type="Proteomes" id="UP000054321"/>
    </source>
</evidence>
<organism evidence="2 3">
    <name type="scientific">Oidiodendron maius (strain Zn)</name>
    <dbReference type="NCBI Taxonomy" id="913774"/>
    <lineage>
        <taxon>Eukaryota</taxon>
        <taxon>Fungi</taxon>
        <taxon>Dikarya</taxon>
        <taxon>Ascomycota</taxon>
        <taxon>Pezizomycotina</taxon>
        <taxon>Leotiomycetes</taxon>
        <taxon>Leotiomycetes incertae sedis</taxon>
        <taxon>Myxotrichaceae</taxon>
        <taxon>Oidiodendron</taxon>
    </lineage>
</organism>
<dbReference type="OrthoDB" id="3561697at2759"/>
<reference evidence="3" key="2">
    <citation type="submission" date="2015-01" db="EMBL/GenBank/DDBJ databases">
        <title>Evolutionary Origins and Diversification of the Mycorrhizal Mutualists.</title>
        <authorList>
            <consortium name="DOE Joint Genome Institute"/>
            <consortium name="Mycorrhizal Genomics Consortium"/>
            <person name="Kohler A."/>
            <person name="Kuo A."/>
            <person name="Nagy L.G."/>
            <person name="Floudas D."/>
            <person name="Copeland A."/>
            <person name="Barry K.W."/>
            <person name="Cichocki N."/>
            <person name="Veneault-Fourrey C."/>
            <person name="LaButti K."/>
            <person name="Lindquist E.A."/>
            <person name="Lipzen A."/>
            <person name="Lundell T."/>
            <person name="Morin E."/>
            <person name="Murat C."/>
            <person name="Riley R."/>
            <person name="Ohm R."/>
            <person name="Sun H."/>
            <person name="Tunlid A."/>
            <person name="Henrissat B."/>
            <person name="Grigoriev I.V."/>
            <person name="Hibbett D.S."/>
            <person name="Martin F."/>
        </authorList>
    </citation>
    <scope>NUCLEOTIDE SEQUENCE [LARGE SCALE GENOMIC DNA]</scope>
    <source>
        <strain evidence="3">Zn</strain>
    </source>
</reference>
<gene>
    <name evidence="2" type="ORF">OIDMADRAFT_180287</name>
</gene>
<dbReference type="InParanoid" id="A0A0C3CR30"/>
<dbReference type="Proteomes" id="UP000054321">
    <property type="component" value="Unassembled WGS sequence"/>
</dbReference>
<reference evidence="2 3" key="1">
    <citation type="submission" date="2014-04" db="EMBL/GenBank/DDBJ databases">
        <authorList>
            <consortium name="DOE Joint Genome Institute"/>
            <person name="Kuo A."/>
            <person name="Martino E."/>
            <person name="Perotto S."/>
            <person name="Kohler A."/>
            <person name="Nagy L.G."/>
            <person name="Floudas D."/>
            <person name="Copeland A."/>
            <person name="Barry K.W."/>
            <person name="Cichocki N."/>
            <person name="Veneault-Fourrey C."/>
            <person name="LaButti K."/>
            <person name="Lindquist E.A."/>
            <person name="Lipzen A."/>
            <person name="Lundell T."/>
            <person name="Morin E."/>
            <person name="Murat C."/>
            <person name="Sun H."/>
            <person name="Tunlid A."/>
            <person name="Henrissat B."/>
            <person name="Grigoriev I.V."/>
            <person name="Hibbett D.S."/>
            <person name="Martin F."/>
            <person name="Nordberg H.P."/>
            <person name="Cantor M.N."/>
            <person name="Hua S.X."/>
        </authorList>
    </citation>
    <scope>NUCLEOTIDE SEQUENCE [LARGE SCALE GENOMIC DNA]</scope>
    <source>
        <strain evidence="2 3">Zn</strain>
    </source>
</reference>
<protein>
    <submittedName>
        <fullName evidence="2">Uncharacterized protein</fullName>
    </submittedName>
</protein>
<evidence type="ECO:0000256" key="1">
    <source>
        <dbReference type="SAM" id="Coils"/>
    </source>
</evidence>
<name>A0A0C3CR30_OIDMZ</name>
<evidence type="ECO:0000313" key="2">
    <source>
        <dbReference type="EMBL" id="KIN01479.1"/>
    </source>
</evidence>
<proteinExistence type="predicted"/>
<feature type="coiled-coil region" evidence="1">
    <location>
        <begin position="39"/>
        <end position="141"/>
    </location>
</feature>
<dbReference type="AlphaFoldDB" id="A0A0C3CR30"/>
<keyword evidence="3" id="KW-1185">Reference proteome</keyword>
<accession>A0A0C3CR30</accession>